<evidence type="ECO:0000313" key="3">
    <source>
        <dbReference type="Proteomes" id="UP001527866"/>
    </source>
</evidence>
<evidence type="ECO:0000313" key="2">
    <source>
        <dbReference type="EMBL" id="MDA2811608.1"/>
    </source>
</evidence>
<evidence type="ECO:0000256" key="1">
    <source>
        <dbReference type="SAM" id="MobiDB-lite"/>
    </source>
</evidence>
<proteinExistence type="predicted"/>
<protein>
    <submittedName>
        <fullName evidence="2">Uncharacterized protein</fullName>
    </submittedName>
</protein>
<reference evidence="2 3" key="1">
    <citation type="submission" date="2023-01" db="EMBL/GenBank/DDBJ databases">
        <title>Draft genome sequence of Nocardiopsis sp. RSe5-2 isolated from halophytes.</title>
        <authorList>
            <person name="Duangmal K."/>
            <person name="Chantavorakit T."/>
        </authorList>
    </citation>
    <scope>NUCLEOTIDE SEQUENCE [LARGE SCALE GENOMIC DNA]</scope>
    <source>
        <strain evidence="2 3">RSe5-2</strain>
    </source>
</reference>
<dbReference type="RefSeq" id="WP_270686060.1">
    <property type="nucleotide sequence ID" value="NZ_JAQFWQ010000032.1"/>
</dbReference>
<gene>
    <name evidence="2" type="ORF">O4J56_13280</name>
</gene>
<name>A0ABT4U3R7_9ACTN</name>
<feature type="region of interest" description="Disordered" evidence="1">
    <location>
        <begin position="154"/>
        <end position="181"/>
    </location>
</feature>
<dbReference type="Proteomes" id="UP001527866">
    <property type="component" value="Unassembled WGS sequence"/>
</dbReference>
<keyword evidence="3" id="KW-1185">Reference proteome</keyword>
<organism evidence="2 3">
    <name type="scientific">Nocardiopsis endophytica</name>
    <dbReference type="NCBI Taxonomy" id="3018445"/>
    <lineage>
        <taxon>Bacteria</taxon>
        <taxon>Bacillati</taxon>
        <taxon>Actinomycetota</taxon>
        <taxon>Actinomycetes</taxon>
        <taxon>Streptosporangiales</taxon>
        <taxon>Nocardiopsidaceae</taxon>
        <taxon>Nocardiopsis</taxon>
    </lineage>
</organism>
<accession>A0ABT4U3R7</accession>
<dbReference type="EMBL" id="JAQFWQ010000032">
    <property type="protein sequence ID" value="MDA2811608.1"/>
    <property type="molecule type" value="Genomic_DNA"/>
</dbReference>
<sequence>MGEFVAILAIALPVLAVVGGLVAERRLSGRTHRLAIDRSAVRVDEHSTQIHSLAESLRRSVELVRSGSVEEEAREALADAKERLRRSDELLGERDRLADARAQSSWRAHSEELERAARRWDELEHDAAGLLGELREAEERCSRVLAASASIGDGEREAERLAGQGRSAAQEARAQGYSVDGESSVLATAHRRLEEVRGLALEGRPMAAREALTALTSELADTVSALQGIAERESLSRRRLDALAGAGQENGDRRTAAVAALEELTAGYTAALSEGLRARLEEGDRSAAEAAEHVRAAREGLEGRDVHRAETALDAAEEAHERAGEEFGAAVARLETVQELSASVPGRRLQTMVRLTELAERAASDEGSGHLSPVLQSLRARVEALDVEADRPDWLRLRDGLDEAEQLAAALSEATEAAVSGARRARSEIDRLESALRWSEQERISAQDYVRKELGRVPPAAHTGTTRTDDALGRALGRLRHMEAAAERYSVAVNTSLFNPRAAASAARDYAAAMWAAGRLDEAAQIAEEARNRYAGTAGQEAVADLRVVISLIDAERAAVRG</sequence>
<comment type="caution">
    <text evidence="2">The sequence shown here is derived from an EMBL/GenBank/DDBJ whole genome shotgun (WGS) entry which is preliminary data.</text>
</comment>